<keyword evidence="5" id="KW-1185">Reference proteome</keyword>
<dbReference type="InterPro" id="IPR005656">
    <property type="entry name" value="MmgE_PrpD"/>
</dbReference>
<reference evidence="5" key="1">
    <citation type="submission" date="2016-09" db="EMBL/GenBank/DDBJ databases">
        <authorList>
            <person name="Wan X."/>
            <person name="Hou S."/>
        </authorList>
    </citation>
    <scope>NUCLEOTIDE SEQUENCE [LARGE SCALE GENOMIC DNA]</scope>
    <source>
        <strain evidence="5">KH87</strain>
    </source>
</reference>
<dbReference type="SUPFAM" id="SSF103378">
    <property type="entry name" value="2-methylcitrate dehydratase PrpD"/>
    <property type="match status" value="1"/>
</dbReference>
<dbReference type="InterPro" id="IPR042188">
    <property type="entry name" value="MmgE/PrpD_sf_2"/>
</dbReference>
<dbReference type="InterPro" id="IPR042183">
    <property type="entry name" value="MmgE/PrpD_sf_1"/>
</dbReference>
<gene>
    <name evidence="4" type="ORF">BI198_11745</name>
</gene>
<sequence>MKKFNTEPTAGTLTEQLVAQLLHKPITTADRQRSALHVIDWLACVAGGATAEVAKAFASQLTFINNSAATASPQATATALWQGKTDWQSALQYNAALGNVLEMDDVHRSSILHAGPVVIPAALAMAEHCQASLDQFLDAVILGYEVTIRIGQAIGRSHYRYYHNTSSCAAFGAALAAGFLLKLTPQQLVWALGNTGSRTGGLWQMRHEDVMTKQFHNAEASKSGVQAALLAKAGLTGPAAILEGPQGLFAATSNDATPEKVLATSAHWLMHDCTFKPWPACRHAHPAMDVVIQAFGQNTDVDLNENIESKGLKYKDLSVTVQQINIGCYQDALTFCDRPEPQTVLQAKFSIQHAVACLLVFGEPKLWHYQAEARADKRVAAMRRKITLFLDADIEANYPTHYGASVRIRLTSEPHTISYQHQDTLGDPERPLSQQQIMEKADYLFKHNGLTLAQRQQLLSFNWFSQNDLSALTQLLLPSSEKTTKSVMHQATQRGAHDRD</sequence>
<feature type="domain" description="MmgE/PrpD N-terminal" evidence="2">
    <location>
        <begin position="18"/>
        <end position="259"/>
    </location>
</feature>
<evidence type="ECO:0000259" key="2">
    <source>
        <dbReference type="Pfam" id="PF03972"/>
    </source>
</evidence>
<dbReference type="PANTHER" id="PTHR16943:SF8">
    <property type="entry name" value="2-METHYLCITRATE DEHYDRATASE"/>
    <property type="match status" value="1"/>
</dbReference>
<comment type="caution">
    <text evidence="4">The sequence shown here is derived from an EMBL/GenBank/DDBJ whole genome shotgun (WGS) entry which is preliminary data.</text>
</comment>
<evidence type="ECO:0000259" key="3">
    <source>
        <dbReference type="Pfam" id="PF19305"/>
    </source>
</evidence>
<dbReference type="Pfam" id="PF19305">
    <property type="entry name" value="MmgE_PrpD_C"/>
    <property type="match status" value="1"/>
</dbReference>
<dbReference type="AlphaFoldDB" id="A0A1E7Q7T3"/>
<dbReference type="Pfam" id="PF03972">
    <property type="entry name" value="MmgE_PrpD_N"/>
    <property type="match status" value="1"/>
</dbReference>
<dbReference type="InterPro" id="IPR045336">
    <property type="entry name" value="MmgE_PrpD_N"/>
</dbReference>
<evidence type="ECO:0000313" key="4">
    <source>
        <dbReference type="EMBL" id="OEY70161.1"/>
    </source>
</evidence>
<accession>A0A1E7Q7T3</accession>
<dbReference type="Proteomes" id="UP000242258">
    <property type="component" value="Unassembled WGS sequence"/>
</dbReference>
<dbReference type="OrthoDB" id="9797528at2"/>
<name>A0A1E7Q7T3_9GAMM</name>
<evidence type="ECO:0008006" key="6">
    <source>
        <dbReference type="Google" id="ProtNLM"/>
    </source>
</evidence>
<comment type="similarity">
    <text evidence="1">Belongs to the PrpD family.</text>
</comment>
<dbReference type="InterPro" id="IPR036148">
    <property type="entry name" value="MmgE/PrpD_sf"/>
</dbReference>
<organism evidence="4 5">
    <name type="scientific">Rheinheimera salexigens</name>
    <dbReference type="NCBI Taxonomy" id="1628148"/>
    <lineage>
        <taxon>Bacteria</taxon>
        <taxon>Pseudomonadati</taxon>
        <taxon>Pseudomonadota</taxon>
        <taxon>Gammaproteobacteria</taxon>
        <taxon>Chromatiales</taxon>
        <taxon>Chromatiaceae</taxon>
        <taxon>Rheinheimera</taxon>
    </lineage>
</organism>
<protein>
    <recommendedName>
        <fullName evidence="6">2-methylcitrate dehydratase</fullName>
    </recommendedName>
</protein>
<dbReference type="STRING" id="1628148.BI198_11745"/>
<feature type="domain" description="MmgE/PrpD C-terminal" evidence="3">
    <location>
        <begin position="278"/>
        <end position="447"/>
    </location>
</feature>
<dbReference type="RefSeq" id="WP_070049715.1">
    <property type="nucleotide sequence ID" value="NZ_CBCSDO010000010.1"/>
</dbReference>
<dbReference type="PANTHER" id="PTHR16943">
    <property type="entry name" value="2-METHYLCITRATE DEHYDRATASE-RELATED"/>
    <property type="match status" value="1"/>
</dbReference>
<proteinExistence type="inferred from homology"/>
<evidence type="ECO:0000256" key="1">
    <source>
        <dbReference type="ARBA" id="ARBA00006174"/>
    </source>
</evidence>
<dbReference type="GO" id="GO:0016829">
    <property type="term" value="F:lyase activity"/>
    <property type="evidence" value="ECO:0007669"/>
    <property type="project" value="InterPro"/>
</dbReference>
<dbReference type="Gene3D" id="1.10.4100.10">
    <property type="entry name" value="2-methylcitrate dehydratase PrpD"/>
    <property type="match status" value="1"/>
</dbReference>
<dbReference type="EMBL" id="MKEK01000001">
    <property type="protein sequence ID" value="OEY70161.1"/>
    <property type="molecule type" value="Genomic_DNA"/>
</dbReference>
<dbReference type="Gene3D" id="3.30.1330.120">
    <property type="entry name" value="2-methylcitrate dehydratase PrpD"/>
    <property type="match status" value="1"/>
</dbReference>
<dbReference type="InterPro" id="IPR045337">
    <property type="entry name" value="MmgE_PrpD_C"/>
</dbReference>
<evidence type="ECO:0000313" key="5">
    <source>
        <dbReference type="Proteomes" id="UP000242258"/>
    </source>
</evidence>